<keyword evidence="6" id="KW-0067">ATP-binding</keyword>
<proteinExistence type="predicted"/>
<dbReference type="SMART" id="SM00382">
    <property type="entry name" value="AAA"/>
    <property type="match status" value="1"/>
</dbReference>
<dbReference type="OrthoDB" id="9762778at2"/>
<dbReference type="Gene3D" id="3.40.50.300">
    <property type="entry name" value="P-loop containing nucleotide triphosphate hydrolases"/>
    <property type="match status" value="1"/>
</dbReference>
<dbReference type="PANTHER" id="PTHR24221">
    <property type="entry name" value="ATP-BINDING CASSETTE SUB-FAMILY B"/>
    <property type="match status" value="1"/>
</dbReference>
<dbReference type="Gene3D" id="1.20.1560.10">
    <property type="entry name" value="ABC transporter type 1, transmembrane domain"/>
    <property type="match status" value="1"/>
</dbReference>
<feature type="transmembrane region" description="Helical" evidence="9">
    <location>
        <begin position="138"/>
        <end position="160"/>
    </location>
</feature>
<dbReference type="AlphaFoldDB" id="A0A402B5V4"/>
<evidence type="ECO:0000313" key="13">
    <source>
        <dbReference type="Proteomes" id="UP000287171"/>
    </source>
</evidence>
<protein>
    <submittedName>
        <fullName evidence="12">Thiol reductant ABC exporter subunit CydC</fullName>
    </submittedName>
</protein>
<organism evidence="12 13">
    <name type="scientific">Dictyobacter alpinus</name>
    <dbReference type="NCBI Taxonomy" id="2014873"/>
    <lineage>
        <taxon>Bacteria</taxon>
        <taxon>Bacillati</taxon>
        <taxon>Chloroflexota</taxon>
        <taxon>Ktedonobacteria</taxon>
        <taxon>Ktedonobacterales</taxon>
        <taxon>Dictyobacteraceae</taxon>
        <taxon>Dictyobacter</taxon>
    </lineage>
</organism>
<dbReference type="CDD" id="cd18585">
    <property type="entry name" value="ABC_6TM_CydC"/>
    <property type="match status" value="1"/>
</dbReference>
<dbReference type="GO" id="GO:0005886">
    <property type="term" value="C:plasma membrane"/>
    <property type="evidence" value="ECO:0007669"/>
    <property type="project" value="UniProtKB-SubCell"/>
</dbReference>
<dbReference type="InterPro" id="IPR039421">
    <property type="entry name" value="Type_1_exporter"/>
</dbReference>
<keyword evidence="4 9" id="KW-0812">Transmembrane</keyword>
<dbReference type="InterPro" id="IPR003593">
    <property type="entry name" value="AAA+_ATPase"/>
</dbReference>
<dbReference type="InterPro" id="IPR003439">
    <property type="entry name" value="ABC_transporter-like_ATP-bd"/>
</dbReference>
<sequence length="589" mass="65728">MSSSLQRLLKLAWPIRNWMLLAALLGAFTVISGIGLLTTSAYLISMAALHPDVSALSIAIVGVRFFGIARGSFRYLERLISHSATFRLLANLRVWFYSALEPLIPARLMVQKDGQQYELRSGDLLRRAVSDIDILQNFYIRVLAPPLVALIIGVLMWIFFGAFGATFGLIFIAFYLVSGVGIPWLAHRLGRRVGREMVSTQAELESQMVDSVQGIADLIAFGQQERQARSIEQMNKKLQKLQMTSAYVSGMQGTLTNLLMNLSAWTMLLVAIPYVYRGELSGVILAILVLGALASFESILPLPTSFQQLGGSLESGRRLFEIVDAKPAVQNPSTPSPTALNHTIQVEDLSFRYEENEPYVLRNVSFSVPQGQCLMIVGPSGSGKSTLTNLLLRFWDYHEGKITLGGHPLQTYQQDDLYQQMSVVEQDTHLFNTTIRENLLLARKDASEEEMIEAARKAQLHEFVLSLPEGYDTSVGEQGLRLSGGERQRVAIARAFLKDTPILILDEPTVNLDAIAERAVLDAIKDLRQERTTIMVTHRLAEMEMADEILVLHHGQVVERGTHASLLQSEGLYWRMWQQQRARASVSVE</sequence>
<gene>
    <name evidence="12" type="ORF">KDA_22250</name>
</gene>
<dbReference type="InterPro" id="IPR036640">
    <property type="entry name" value="ABC1_TM_sf"/>
</dbReference>
<accession>A0A402B5V4</accession>
<feature type="domain" description="ABC transporter" evidence="10">
    <location>
        <begin position="344"/>
        <end position="579"/>
    </location>
</feature>
<dbReference type="GO" id="GO:0034040">
    <property type="term" value="F:ATPase-coupled lipid transmembrane transporter activity"/>
    <property type="evidence" value="ECO:0007669"/>
    <property type="project" value="TreeGrafter"/>
</dbReference>
<reference evidence="13" key="1">
    <citation type="submission" date="2018-12" db="EMBL/GenBank/DDBJ databases">
        <title>Tengunoibacter tsumagoiensis gen. nov., sp. nov., Dictyobacter kobayashii sp. nov., D. alpinus sp. nov., and D. joshuensis sp. nov. and description of Dictyobacteraceae fam. nov. within the order Ktedonobacterales isolated from Tengu-no-mugimeshi.</title>
        <authorList>
            <person name="Wang C.M."/>
            <person name="Zheng Y."/>
            <person name="Sakai Y."/>
            <person name="Toyoda A."/>
            <person name="Minakuchi Y."/>
            <person name="Abe K."/>
            <person name="Yokota A."/>
            <person name="Yabe S."/>
        </authorList>
    </citation>
    <scope>NUCLEOTIDE SEQUENCE [LARGE SCALE GENOMIC DNA]</scope>
    <source>
        <strain evidence="13">Uno16</strain>
    </source>
</reference>
<dbReference type="PROSITE" id="PS00211">
    <property type="entry name" value="ABC_TRANSPORTER_1"/>
    <property type="match status" value="1"/>
</dbReference>
<feature type="transmembrane region" description="Helical" evidence="9">
    <location>
        <begin position="282"/>
        <end position="300"/>
    </location>
</feature>
<dbReference type="Proteomes" id="UP000287171">
    <property type="component" value="Unassembled WGS sequence"/>
</dbReference>
<evidence type="ECO:0000313" key="12">
    <source>
        <dbReference type="EMBL" id="GCE26741.1"/>
    </source>
</evidence>
<dbReference type="GO" id="GO:0034775">
    <property type="term" value="P:glutathione transmembrane transport"/>
    <property type="evidence" value="ECO:0007669"/>
    <property type="project" value="InterPro"/>
</dbReference>
<evidence type="ECO:0000256" key="5">
    <source>
        <dbReference type="ARBA" id="ARBA00022741"/>
    </source>
</evidence>
<keyword evidence="7 9" id="KW-1133">Transmembrane helix</keyword>
<evidence type="ECO:0000256" key="3">
    <source>
        <dbReference type="ARBA" id="ARBA00022475"/>
    </source>
</evidence>
<dbReference type="InterPro" id="IPR011527">
    <property type="entry name" value="ABC1_TM_dom"/>
</dbReference>
<evidence type="ECO:0000256" key="4">
    <source>
        <dbReference type="ARBA" id="ARBA00022692"/>
    </source>
</evidence>
<evidence type="ECO:0000259" key="10">
    <source>
        <dbReference type="PROSITE" id="PS50893"/>
    </source>
</evidence>
<name>A0A402B5V4_9CHLR</name>
<dbReference type="SUPFAM" id="SSF52540">
    <property type="entry name" value="P-loop containing nucleoside triphosphate hydrolases"/>
    <property type="match status" value="1"/>
</dbReference>
<keyword evidence="13" id="KW-1185">Reference proteome</keyword>
<comment type="caution">
    <text evidence="12">The sequence shown here is derived from an EMBL/GenBank/DDBJ whole genome shotgun (WGS) entry which is preliminary data.</text>
</comment>
<evidence type="ECO:0000256" key="7">
    <source>
        <dbReference type="ARBA" id="ARBA00022989"/>
    </source>
</evidence>
<dbReference type="GO" id="GO:0045454">
    <property type="term" value="P:cell redox homeostasis"/>
    <property type="evidence" value="ECO:0007669"/>
    <property type="project" value="InterPro"/>
</dbReference>
<keyword evidence="3" id="KW-1003">Cell membrane</keyword>
<dbReference type="InterPro" id="IPR027417">
    <property type="entry name" value="P-loop_NTPase"/>
</dbReference>
<dbReference type="SUPFAM" id="SSF90123">
    <property type="entry name" value="ABC transporter transmembrane region"/>
    <property type="match status" value="1"/>
</dbReference>
<feature type="transmembrane region" description="Helical" evidence="9">
    <location>
        <begin position="20"/>
        <end position="43"/>
    </location>
</feature>
<evidence type="ECO:0000256" key="8">
    <source>
        <dbReference type="ARBA" id="ARBA00023136"/>
    </source>
</evidence>
<feature type="transmembrane region" description="Helical" evidence="9">
    <location>
        <begin position="166"/>
        <end position="186"/>
    </location>
</feature>
<dbReference type="GO" id="GO:0140359">
    <property type="term" value="F:ABC-type transporter activity"/>
    <property type="evidence" value="ECO:0007669"/>
    <property type="project" value="InterPro"/>
</dbReference>
<evidence type="ECO:0000256" key="1">
    <source>
        <dbReference type="ARBA" id="ARBA00004651"/>
    </source>
</evidence>
<evidence type="ECO:0000259" key="11">
    <source>
        <dbReference type="PROSITE" id="PS50929"/>
    </source>
</evidence>
<dbReference type="PANTHER" id="PTHR24221:SF653">
    <property type="entry name" value="TRANSPORT ATP-BINDING PROTEIN CYDC"/>
    <property type="match status" value="1"/>
</dbReference>
<dbReference type="Pfam" id="PF00664">
    <property type="entry name" value="ABC_membrane"/>
    <property type="match status" value="1"/>
</dbReference>
<dbReference type="GO" id="GO:0005524">
    <property type="term" value="F:ATP binding"/>
    <property type="evidence" value="ECO:0007669"/>
    <property type="project" value="UniProtKB-KW"/>
</dbReference>
<dbReference type="InterPro" id="IPR014223">
    <property type="entry name" value="ABC_CydC/D"/>
</dbReference>
<dbReference type="PROSITE" id="PS50929">
    <property type="entry name" value="ABC_TM1F"/>
    <property type="match status" value="1"/>
</dbReference>
<dbReference type="Pfam" id="PF00005">
    <property type="entry name" value="ABC_tran"/>
    <property type="match status" value="1"/>
</dbReference>
<evidence type="ECO:0000256" key="9">
    <source>
        <dbReference type="SAM" id="Phobius"/>
    </source>
</evidence>
<evidence type="ECO:0000256" key="2">
    <source>
        <dbReference type="ARBA" id="ARBA00022448"/>
    </source>
</evidence>
<dbReference type="FunFam" id="3.40.50.300:FF:000221">
    <property type="entry name" value="Multidrug ABC transporter ATP-binding protein"/>
    <property type="match status" value="1"/>
</dbReference>
<comment type="subcellular location">
    <subcellularLocation>
        <location evidence="1">Cell membrane</location>
        <topology evidence="1">Multi-pass membrane protein</topology>
    </subcellularLocation>
</comment>
<feature type="domain" description="ABC transmembrane type-1" evidence="11">
    <location>
        <begin position="20"/>
        <end position="311"/>
    </location>
</feature>
<dbReference type="EMBL" id="BIFT01000001">
    <property type="protein sequence ID" value="GCE26741.1"/>
    <property type="molecule type" value="Genomic_DNA"/>
</dbReference>
<keyword evidence="2" id="KW-0813">Transport</keyword>
<dbReference type="PROSITE" id="PS50893">
    <property type="entry name" value="ABC_TRANSPORTER_2"/>
    <property type="match status" value="1"/>
</dbReference>
<dbReference type="InterPro" id="IPR017871">
    <property type="entry name" value="ABC_transporter-like_CS"/>
</dbReference>
<dbReference type="NCBIfam" id="TIGR02868">
    <property type="entry name" value="CydC"/>
    <property type="match status" value="1"/>
</dbReference>
<feature type="transmembrane region" description="Helical" evidence="9">
    <location>
        <begin position="55"/>
        <end position="73"/>
    </location>
</feature>
<dbReference type="GO" id="GO:0016887">
    <property type="term" value="F:ATP hydrolysis activity"/>
    <property type="evidence" value="ECO:0007669"/>
    <property type="project" value="InterPro"/>
</dbReference>
<dbReference type="RefSeq" id="WP_126627158.1">
    <property type="nucleotide sequence ID" value="NZ_BIFT01000001.1"/>
</dbReference>
<keyword evidence="5" id="KW-0547">Nucleotide-binding</keyword>
<keyword evidence="8 9" id="KW-0472">Membrane</keyword>
<evidence type="ECO:0000256" key="6">
    <source>
        <dbReference type="ARBA" id="ARBA00022840"/>
    </source>
</evidence>